<dbReference type="Pfam" id="PF13432">
    <property type="entry name" value="TPR_16"/>
    <property type="match status" value="2"/>
</dbReference>
<proteinExistence type="predicted"/>
<dbReference type="eggNOG" id="COG0457">
    <property type="taxonomic scope" value="Bacteria"/>
</dbReference>
<dbReference type="AlphaFoldDB" id="Q2IJH3"/>
<dbReference type="PROSITE" id="PS50005">
    <property type="entry name" value="TPR"/>
    <property type="match status" value="1"/>
</dbReference>
<reference evidence="5" key="1">
    <citation type="submission" date="2006-01" db="EMBL/GenBank/DDBJ databases">
        <title>Complete sequence of Anaeromyxobacter dehalogenans 2CP-C.</title>
        <authorList>
            <consortium name="US DOE Joint Genome Institute"/>
            <person name="Copeland A."/>
            <person name="Lucas S."/>
            <person name="Lapidus A."/>
            <person name="Barry K."/>
            <person name="Detter J.C."/>
            <person name="Glavina T."/>
            <person name="Hammon N."/>
            <person name="Israni S."/>
            <person name="Pitluck S."/>
            <person name="Brettin T."/>
            <person name="Bruce D."/>
            <person name="Han C."/>
            <person name="Tapia R."/>
            <person name="Gilna P."/>
            <person name="Kiss H."/>
            <person name="Schmutz J."/>
            <person name="Larimer F."/>
            <person name="Land M."/>
            <person name="Kyrpides N."/>
            <person name="Anderson I."/>
            <person name="Sanford R.A."/>
            <person name="Ritalahti K.M."/>
            <person name="Thomas H.S."/>
            <person name="Kirby J.R."/>
            <person name="Zhulin I.B."/>
            <person name="Loeffler F.E."/>
            <person name="Richardson P."/>
        </authorList>
    </citation>
    <scope>NUCLEOTIDE SEQUENCE</scope>
    <source>
        <strain evidence="5">2CP-C</strain>
    </source>
</reference>
<sequence length="695" mass="72910">MIRTLRAAALAAALALPAAARPAGISEAWYLARGRANLRIGNCAAAVEAYRKALAENPRGREASRGVALALLQNGDTDLAVAELDRHLARFPDDAELAFRQAGLLQWSRYAYRSRDAVRYLRMGLAVRDDPARRRELARLLARERAALGEALAEYDRLLAAAPDDRTLRDERLRLLLWDPARREAAVEELRRRRREAPGDAAATRALAGLLAADARTAGEAVGLYDELLGRRPDDAELALGRARALSKAGRRAEARDAYARAIALRPSAEARLERAELLAADPATRGEARAEYQAVLRAEPRSRRARLGLARVLGARKETSGEAIAAYETVLASAPQDAEAHRGLAQAYAWNGDPDRALAHGDLAGRYGPARPELAALERDLRRGREPAAGGLARALAQTGGDFAISSAGAFATGRTDPTPFTTGAVEAGAAAHRGPDGARAEGAQVRVTGRWRPDPAWRLDAAGGWDGARRAGQGFQGALGLEATLGAATLAASVSRAPRLDSFRAYAGELVDGRVVGAASETVAALRVALAGRDLRGELSARAGTVSGAGFRSTLLAGVAARADRVLARPGGFELAAGGAVEAVHHARDLSGDGPVPDPAAPRLFSPPLHATASPRLSLARDDGLAGRLVLDAGPAVQLTTGARGAVRAGGDARAAVLRRIGRLQLSAEARYGRLASVHAAFSGAVGAEILFP</sequence>
<dbReference type="Proteomes" id="UP000001935">
    <property type="component" value="Chromosome"/>
</dbReference>
<dbReference type="PANTHER" id="PTHR44858:SF1">
    <property type="entry name" value="UDP-N-ACETYLGLUCOSAMINE--PEPTIDE N-ACETYLGLUCOSAMINYLTRANSFERASE SPINDLY-RELATED"/>
    <property type="match status" value="1"/>
</dbReference>
<dbReference type="HOGENOM" id="CLU_396221_0_0_7"/>
<keyword evidence="2 3" id="KW-0802">TPR repeat</keyword>
<evidence type="ECO:0000256" key="4">
    <source>
        <dbReference type="SAM" id="SignalP"/>
    </source>
</evidence>
<evidence type="ECO:0000256" key="1">
    <source>
        <dbReference type="ARBA" id="ARBA00022737"/>
    </source>
</evidence>
<evidence type="ECO:0000256" key="2">
    <source>
        <dbReference type="ARBA" id="ARBA00022803"/>
    </source>
</evidence>
<dbReference type="InterPro" id="IPR050498">
    <property type="entry name" value="Ycf3"/>
</dbReference>
<feature type="repeat" description="TPR" evidence="3">
    <location>
        <begin position="27"/>
        <end position="60"/>
    </location>
</feature>
<feature type="signal peptide" evidence="4">
    <location>
        <begin position="1"/>
        <end position="20"/>
    </location>
</feature>
<dbReference type="SUPFAM" id="SSF48452">
    <property type="entry name" value="TPR-like"/>
    <property type="match status" value="2"/>
</dbReference>
<dbReference type="Gene3D" id="1.25.40.10">
    <property type="entry name" value="Tetratricopeptide repeat domain"/>
    <property type="match status" value="3"/>
</dbReference>
<name>Q2IJH3_ANADE</name>
<dbReference type="PANTHER" id="PTHR44858">
    <property type="entry name" value="TETRATRICOPEPTIDE REPEAT PROTEIN 6"/>
    <property type="match status" value="1"/>
</dbReference>
<gene>
    <name evidence="5" type="ordered locus">Adeh_2032</name>
</gene>
<dbReference type="STRING" id="290397.Adeh_2032"/>
<dbReference type="KEGG" id="ade:Adeh_2032"/>
<accession>Q2IJH3</accession>
<dbReference type="InterPro" id="IPR019734">
    <property type="entry name" value="TPR_rpt"/>
</dbReference>
<keyword evidence="1" id="KW-0677">Repeat</keyword>
<dbReference type="RefSeq" id="WP_011421084.1">
    <property type="nucleotide sequence ID" value="NC_007760.1"/>
</dbReference>
<feature type="chain" id="PRO_5004210432" evidence="4">
    <location>
        <begin position="21"/>
        <end position="695"/>
    </location>
</feature>
<evidence type="ECO:0000256" key="3">
    <source>
        <dbReference type="PROSITE-ProRule" id="PRU00339"/>
    </source>
</evidence>
<dbReference type="SMART" id="SM00028">
    <property type="entry name" value="TPR"/>
    <property type="match status" value="5"/>
</dbReference>
<dbReference type="EMBL" id="CP000251">
    <property type="protein sequence ID" value="ABC81802.1"/>
    <property type="molecule type" value="Genomic_DNA"/>
</dbReference>
<dbReference type="InterPro" id="IPR011990">
    <property type="entry name" value="TPR-like_helical_dom_sf"/>
</dbReference>
<keyword evidence="4" id="KW-0732">Signal</keyword>
<organism evidence="5 6">
    <name type="scientific">Anaeromyxobacter dehalogenans (strain 2CP-C)</name>
    <dbReference type="NCBI Taxonomy" id="290397"/>
    <lineage>
        <taxon>Bacteria</taxon>
        <taxon>Pseudomonadati</taxon>
        <taxon>Myxococcota</taxon>
        <taxon>Myxococcia</taxon>
        <taxon>Myxococcales</taxon>
        <taxon>Cystobacterineae</taxon>
        <taxon>Anaeromyxobacteraceae</taxon>
        <taxon>Anaeromyxobacter</taxon>
    </lineage>
</organism>
<evidence type="ECO:0000313" key="6">
    <source>
        <dbReference type="Proteomes" id="UP000001935"/>
    </source>
</evidence>
<dbReference type="OrthoDB" id="5525977at2"/>
<evidence type="ECO:0000313" key="5">
    <source>
        <dbReference type="EMBL" id="ABC81802.1"/>
    </source>
</evidence>
<protein>
    <submittedName>
        <fullName evidence="5">Tetratricopeptide repeat protein</fullName>
    </submittedName>
</protein>
<dbReference type="Pfam" id="PF14559">
    <property type="entry name" value="TPR_19"/>
    <property type="match status" value="1"/>
</dbReference>